<dbReference type="EMBL" id="JANPWB010000015">
    <property type="protein sequence ID" value="KAJ1091533.1"/>
    <property type="molecule type" value="Genomic_DNA"/>
</dbReference>
<accession>A0AAV7LPY3</accession>
<evidence type="ECO:0000313" key="2">
    <source>
        <dbReference type="EMBL" id="KAJ1091533.1"/>
    </source>
</evidence>
<evidence type="ECO:0000256" key="1">
    <source>
        <dbReference type="SAM" id="MobiDB-lite"/>
    </source>
</evidence>
<reference evidence="2" key="1">
    <citation type="journal article" date="2022" name="bioRxiv">
        <title>Sequencing and chromosome-scale assembly of the giantPleurodeles waltlgenome.</title>
        <authorList>
            <person name="Brown T."/>
            <person name="Elewa A."/>
            <person name="Iarovenko S."/>
            <person name="Subramanian E."/>
            <person name="Araus A.J."/>
            <person name="Petzold A."/>
            <person name="Susuki M."/>
            <person name="Suzuki K.-i.T."/>
            <person name="Hayashi T."/>
            <person name="Toyoda A."/>
            <person name="Oliveira C."/>
            <person name="Osipova E."/>
            <person name="Leigh N.D."/>
            <person name="Simon A."/>
            <person name="Yun M.H."/>
        </authorList>
    </citation>
    <scope>NUCLEOTIDE SEQUENCE</scope>
    <source>
        <strain evidence="2">20211129_DDA</strain>
        <tissue evidence="2">Liver</tissue>
    </source>
</reference>
<organism evidence="2 3">
    <name type="scientific">Pleurodeles waltl</name>
    <name type="common">Iberian ribbed newt</name>
    <dbReference type="NCBI Taxonomy" id="8319"/>
    <lineage>
        <taxon>Eukaryota</taxon>
        <taxon>Metazoa</taxon>
        <taxon>Chordata</taxon>
        <taxon>Craniata</taxon>
        <taxon>Vertebrata</taxon>
        <taxon>Euteleostomi</taxon>
        <taxon>Amphibia</taxon>
        <taxon>Batrachia</taxon>
        <taxon>Caudata</taxon>
        <taxon>Salamandroidea</taxon>
        <taxon>Salamandridae</taxon>
        <taxon>Pleurodelinae</taxon>
        <taxon>Pleurodeles</taxon>
    </lineage>
</organism>
<feature type="compositionally biased region" description="Polar residues" evidence="1">
    <location>
        <begin position="112"/>
        <end position="129"/>
    </location>
</feature>
<evidence type="ECO:0000313" key="3">
    <source>
        <dbReference type="Proteomes" id="UP001066276"/>
    </source>
</evidence>
<protein>
    <submittedName>
        <fullName evidence="2">Uncharacterized protein</fullName>
    </submittedName>
</protein>
<feature type="region of interest" description="Disordered" evidence="1">
    <location>
        <begin position="1"/>
        <end position="76"/>
    </location>
</feature>
<keyword evidence="3" id="KW-1185">Reference proteome</keyword>
<dbReference type="Proteomes" id="UP001066276">
    <property type="component" value="Chromosome 11"/>
</dbReference>
<proteinExistence type="predicted"/>
<comment type="caution">
    <text evidence="2">The sequence shown here is derived from an EMBL/GenBank/DDBJ whole genome shotgun (WGS) entry which is preliminary data.</text>
</comment>
<dbReference type="AlphaFoldDB" id="A0AAV7LPY3"/>
<name>A0AAV7LPY3_PLEWA</name>
<feature type="region of interest" description="Disordered" evidence="1">
    <location>
        <begin position="88"/>
        <end position="187"/>
    </location>
</feature>
<sequence>MTVPLQDPVHHLAAPASRSRPLPRGPRFPNRGHDRQLQVSAIKSDLHRGQQGVRLRPSAKAIHRPSRWYRNQPTLLPSTARAQVPYASIPNVPTQSPSNVRGPHPPHKGQQRAPSRHSSNSAAAISQSHLLAPGHLSARATPPPGVAQARPGQPDSGPRCTGLQTGTPGDHNKPPSRLPAIKIPQGRIPFPDPSTTRGRHCGPASSARAIPRAALGAPLCPETGRFQWVAAARDPQGSNSRC</sequence>
<gene>
    <name evidence="2" type="ORF">NDU88_004653</name>
</gene>